<dbReference type="EMBL" id="KE346360">
    <property type="protein sequence ID" value="KJE88598.1"/>
    <property type="molecule type" value="Genomic_DNA"/>
</dbReference>
<dbReference type="PhylomeDB" id="A0A0D2WI72"/>
<dbReference type="eggNOG" id="KOG1917">
    <property type="taxonomic scope" value="Eukaryota"/>
</dbReference>
<evidence type="ECO:0008006" key="4">
    <source>
        <dbReference type="Google" id="ProtNLM"/>
    </source>
</evidence>
<accession>A0A0D2WI72</accession>
<proteinExistence type="inferred from homology"/>
<keyword evidence="3" id="KW-1185">Reference proteome</keyword>
<dbReference type="STRING" id="595528.A0A0D2WI72"/>
<evidence type="ECO:0000256" key="1">
    <source>
        <dbReference type="ARBA" id="ARBA00037947"/>
    </source>
</evidence>
<dbReference type="GO" id="GO:0030866">
    <property type="term" value="P:cortical actin cytoskeleton organization"/>
    <property type="evidence" value="ECO:0007669"/>
    <property type="project" value="TreeGrafter"/>
</dbReference>
<organism evidence="2 3">
    <name type="scientific">Capsaspora owczarzaki (strain ATCC 30864)</name>
    <dbReference type="NCBI Taxonomy" id="595528"/>
    <lineage>
        <taxon>Eukaryota</taxon>
        <taxon>Filasterea</taxon>
        <taxon>Capsaspora</taxon>
    </lineage>
</organism>
<dbReference type="AlphaFoldDB" id="A0A0D2WI72"/>
<reference evidence="3" key="1">
    <citation type="submission" date="2011-02" db="EMBL/GenBank/DDBJ databases">
        <title>The Genome Sequence of Capsaspora owczarzaki ATCC 30864.</title>
        <authorList>
            <person name="Russ C."/>
            <person name="Cuomo C."/>
            <person name="Burger G."/>
            <person name="Gray M.W."/>
            <person name="Holland P.W.H."/>
            <person name="King N."/>
            <person name="Lang F.B.F."/>
            <person name="Roger A.J."/>
            <person name="Ruiz-Trillo I."/>
            <person name="Young S.K."/>
            <person name="Zeng Q."/>
            <person name="Gargeya S."/>
            <person name="Alvarado L."/>
            <person name="Berlin A."/>
            <person name="Chapman S.B."/>
            <person name="Chen Z."/>
            <person name="Freedman E."/>
            <person name="Gellesch M."/>
            <person name="Goldberg J."/>
            <person name="Griggs A."/>
            <person name="Gujja S."/>
            <person name="Heilman E."/>
            <person name="Heiman D."/>
            <person name="Howarth C."/>
            <person name="Mehta T."/>
            <person name="Neiman D."/>
            <person name="Pearson M."/>
            <person name="Roberts A."/>
            <person name="Saif S."/>
            <person name="Shea T."/>
            <person name="Shenoy N."/>
            <person name="Sisk P."/>
            <person name="Stolte C."/>
            <person name="Sykes S."/>
            <person name="White J."/>
            <person name="Yandava C."/>
            <person name="Haas B."/>
            <person name="Nusbaum C."/>
            <person name="Birren B."/>
        </authorList>
    </citation>
    <scope>NUCLEOTIDE SEQUENCE</scope>
    <source>
        <strain evidence="3">ATCC 30864</strain>
    </source>
</reference>
<dbReference type="InterPro" id="IPR019137">
    <property type="entry name" value="Nck-associated_protein-1"/>
</dbReference>
<dbReference type="Proteomes" id="UP000008743">
    <property type="component" value="Unassembled WGS sequence"/>
</dbReference>
<dbReference type="OrthoDB" id="548214at2759"/>
<dbReference type="Pfam" id="PF09735">
    <property type="entry name" value="Nckap1"/>
    <property type="match status" value="1"/>
</dbReference>
<evidence type="ECO:0000313" key="2">
    <source>
        <dbReference type="EMBL" id="KJE88598.1"/>
    </source>
</evidence>
<dbReference type="GO" id="GO:0030031">
    <property type="term" value="P:cell projection assembly"/>
    <property type="evidence" value="ECO:0007669"/>
    <property type="project" value="TreeGrafter"/>
</dbReference>
<dbReference type="GO" id="GO:0000902">
    <property type="term" value="P:cell morphogenesis"/>
    <property type="evidence" value="ECO:0007669"/>
    <property type="project" value="TreeGrafter"/>
</dbReference>
<evidence type="ECO:0000313" key="3">
    <source>
        <dbReference type="Proteomes" id="UP000008743"/>
    </source>
</evidence>
<protein>
    <recommendedName>
        <fullName evidence="4">Nck-associated protein 1</fullName>
    </recommendedName>
</protein>
<dbReference type="GO" id="GO:0031209">
    <property type="term" value="C:SCAR complex"/>
    <property type="evidence" value="ECO:0007669"/>
    <property type="project" value="TreeGrafter"/>
</dbReference>
<dbReference type="GO" id="GO:0016477">
    <property type="term" value="P:cell migration"/>
    <property type="evidence" value="ECO:0007669"/>
    <property type="project" value="TreeGrafter"/>
</dbReference>
<dbReference type="InParanoid" id="A0A0D2WI72"/>
<dbReference type="PANTHER" id="PTHR12093:SF10">
    <property type="entry name" value="MEMBRANE-ASSOCIATED PROTEIN HEM"/>
    <property type="match status" value="1"/>
</dbReference>
<sequence length="1131" mass="127412">MVKFDAKFAEKLSILSHHSVGILTRLYNLKQTFENPETRPSFLSDKVIEPVLKNMVKKFPLIDNTKTMSTPIPARRVEIAKVLEPHYYTLLDALEFKDVAADLLTSLGSTVSACNLAANFHLTRGFLDLLVNYASAMIILSRVEDRKVIAALYCTTHELSASSAEPNYGRLSQWLSDYELPIRRLSDDFQGISRFIASAIMSCRSHYGRFHIQAALLRQSNIFHMLTSRTDLLVPTHTTEVLSDVFVSLDRMTSWIVIGFLLCPAELDHSETSDLLRVALIDGFITPLFRDEVLHIHAEYETTAAFYKTTGRLTKLKQLVSDCAAFAVQSSGGFHRERRHFFRQSIQDLQLLFTDKPGLLGPKLPSLLIVMGLARDEVIWYFRHCEAAPPKTRGKYKDTEYRDNTISELIFWLKEAAALVKSSETILRQYYGEFLAGYDLELLRDAVSNIPCPEEESTLITSFVDLLSGLSPATLASNPPSFAGLRLDWFRLQALMSVNKAPVQLASYPELTLYMNLISFHSYGVDAVDELVRQTSSLTGLVAYRRELIKHFEPCMNTPRQSRYSFVFPAICGEFPLAAHEFLAEERALLGQVSVSLADKFLEHIASNTARTVHQYCMEHVRMGHELLPVTGTQTLIAAFNEKVAAAKEAGRKPTRKAVAPPQLLARNPTVIAHLSELHFSLADLCWSISHDRTLRVFDTDFCPREYLVEALQKLFSGAVVGLMGFRDEEHRINRPSILLQATLAYMEGLFSLENYVDINMLELFYNVLQEQTQLKDRNGKPTVATGYSTWYMDFLTRQVDTGHYAYSALRKSFVSRQDVPFKAEQFTDLPELMSLCQLIGPYGVRSLDEMIMKILTAEVGQIKGYVMNNQDGLQILQKSWHDAARCADVLKKLKNVDELIVRSLRIGALLSFRSLLTEALSLVLATRAPLIASCVKDMHEFFPDVRDPLVSVDRIALLAGMTIDIDPVISDALKEHCMNPDYDFKVWNLLLVFFAASLCTLSTRETSIYKPALEANANNAHCLPLVIHNLSSTLLSLTAEADQHIPECQKEFLTIASVLLMRQRADANSTSKDAPKELDSIVIILDKFVQMSPFLNAEELEECLPYTLLQASYSVLHQRRAPTGSKNVGF</sequence>
<dbReference type="PANTHER" id="PTHR12093">
    <property type="entry name" value="NCK-ASSOCIATED PROTEIN 1"/>
    <property type="match status" value="1"/>
</dbReference>
<gene>
    <name evidence="2" type="ORF">CAOG_000229</name>
</gene>
<name>A0A0D2WI72_CAPO3</name>
<comment type="similarity">
    <text evidence="1">Belongs to the HEM-1/HEM-2 family.</text>
</comment>